<evidence type="ECO:0000256" key="1">
    <source>
        <dbReference type="SAM" id="Phobius"/>
    </source>
</evidence>
<reference evidence="2" key="1">
    <citation type="submission" date="2021-03" db="EMBL/GenBank/DDBJ databases">
        <title>Leucobacter chromiisoli sp. nov., isolated from chromium-containing soil of chemical plant.</title>
        <authorList>
            <person name="Xu Z."/>
        </authorList>
    </citation>
    <scope>NUCLEOTIDE SEQUENCE</scope>
    <source>
        <strain evidence="2">S27</strain>
    </source>
</reference>
<dbReference type="EMBL" id="JAGDYM010000016">
    <property type="protein sequence ID" value="MBO1903012.1"/>
    <property type="molecule type" value="Genomic_DNA"/>
</dbReference>
<keyword evidence="3" id="KW-1185">Reference proteome</keyword>
<feature type="transmembrane region" description="Helical" evidence="1">
    <location>
        <begin position="108"/>
        <end position="129"/>
    </location>
</feature>
<organism evidence="2 3">
    <name type="scientific">Leucobacter weissii</name>
    <dbReference type="NCBI Taxonomy" id="1983706"/>
    <lineage>
        <taxon>Bacteria</taxon>
        <taxon>Bacillati</taxon>
        <taxon>Actinomycetota</taxon>
        <taxon>Actinomycetes</taxon>
        <taxon>Micrococcales</taxon>
        <taxon>Microbacteriaceae</taxon>
        <taxon>Leucobacter</taxon>
    </lineage>
</organism>
<name>A0A939SBI1_9MICO</name>
<evidence type="ECO:0000313" key="2">
    <source>
        <dbReference type="EMBL" id="MBO1903012.1"/>
    </source>
</evidence>
<comment type="caution">
    <text evidence="2">The sequence shown here is derived from an EMBL/GenBank/DDBJ whole genome shotgun (WGS) entry which is preliminary data.</text>
</comment>
<feature type="transmembrane region" description="Helical" evidence="1">
    <location>
        <begin position="12"/>
        <end position="33"/>
    </location>
</feature>
<protein>
    <submittedName>
        <fullName evidence="2">3-oxoacyl-ACP reductase</fullName>
    </submittedName>
</protein>
<keyword evidence="1" id="KW-0472">Membrane</keyword>
<dbReference type="Proteomes" id="UP000664382">
    <property type="component" value="Unassembled WGS sequence"/>
</dbReference>
<keyword evidence="1" id="KW-0812">Transmembrane</keyword>
<keyword evidence="1" id="KW-1133">Transmembrane helix</keyword>
<proteinExistence type="predicted"/>
<evidence type="ECO:0000313" key="3">
    <source>
        <dbReference type="Proteomes" id="UP000664382"/>
    </source>
</evidence>
<dbReference type="AlphaFoldDB" id="A0A939SBI1"/>
<gene>
    <name evidence="2" type="ORF">J4H92_13775</name>
</gene>
<feature type="transmembrane region" description="Helical" evidence="1">
    <location>
        <begin position="39"/>
        <end position="63"/>
    </location>
</feature>
<feature type="transmembrane region" description="Helical" evidence="1">
    <location>
        <begin position="75"/>
        <end position="96"/>
    </location>
</feature>
<sequence length="143" mass="15057">MPSSQPVLIRALVLGAGATAVLLVVCGGIGWWIAGSPGLVGGVLGAAFAGLFLGLTVGSIAFANRFIESELYVPVFFAIVVGGWLLKFIAFIVAAVLLRDQPWLEPKILFFSLIAGVLVSLGVDAYVMLKNRLPYVSDPRPEA</sequence>
<accession>A0A939SBI1</accession>